<reference evidence="2 3" key="1">
    <citation type="submission" date="2024-02" db="EMBL/GenBank/DDBJ databases">
        <title>Adaptive strategies in a cosmopolitan and abundant soil bacterium.</title>
        <authorList>
            <person name="Carini P."/>
        </authorList>
    </citation>
    <scope>NUCLEOTIDE SEQUENCE [LARGE SCALE GENOMIC DNA]</scope>
    <source>
        <strain evidence="2 3">AZCC 1608</strain>
    </source>
</reference>
<dbReference type="Proteomes" id="UP001364224">
    <property type="component" value="Unassembled WGS sequence"/>
</dbReference>
<evidence type="ECO:0000256" key="1">
    <source>
        <dbReference type="SAM" id="Coils"/>
    </source>
</evidence>
<sequence length="60" mass="6848">MVVAELKTKVEKYETKASRCEQQARAATDKAEQTFYEVLAGYYGSLATDFRKILEKRVIA</sequence>
<name>A0ABU8B9Q8_9BRAD</name>
<gene>
    <name evidence="2" type="ORF">V1286_002810</name>
</gene>
<evidence type="ECO:0000313" key="2">
    <source>
        <dbReference type="EMBL" id="MEH2555281.1"/>
    </source>
</evidence>
<keyword evidence="3" id="KW-1185">Reference proteome</keyword>
<dbReference type="RefSeq" id="WP_108519209.1">
    <property type="nucleotide sequence ID" value="NZ_JAZHRV010000001.1"/>
</dbReference>
<accession>A0ABU8B9Q8</accession>
<comment type="caution">
    <text evidence="2">The sequence shown here is derived from an EMBL/GenBank/DDBJ whole genome shotgun (WGS) entry which is preliminary data.</text>
</comment>
<organism evidence="2 3">
    <name type="scientific">Bradyrhizobium algeriense</name>
    <dbReference type="NCBI Taxonomy" id="634784"/>
    <lineage>
        <taxon>Bacteria</taxon>
        <taxon>Pseudomonadati</taxon>
        <taxon>Pseudomonadota</taxon>
        <taxon>Alphaproteobacteria</taxon>
        <taxon>Hyphomicrobiales</taxon>
        <taxon>Nitrobacteraceae</taxon>
        <taxon>Bradyrhizobium</taxon>
    </lineage>
</organism>
<keyword evidence="1" id="KW-0175">Coiled coil</keyword>
<evidence type="ECO:0000313" key="3">
    <source>
        <dbReference type="Proteomes" id="UP001364224"/>
    </source>
</evidence>
<protein>
    <submittedName>
        <fullName evidence="2">Chaperonin cofactor prefoldin</fullName>
    </submittedName>
</protein>
<dbReference type="EMBL" id="JAZHRV010000001">
    <property type="protein sequence ID" value="MEH2555281.1"/>
    <property type="molecule type" value="Genomic_DNA"/>
</dbReference>
<proteinExistence type="predicted"/>
<feature type="coiled-coil region" evidence="1">
    <location>
        <begin position="3"/>
        <end position="30"/>
    </location>
</feature>